<dbReference type="Proteomes" id="UP000249557">
    <property type="component" value="Unassembled WGS sequence"/>
</dbReference>
<evidence type="ECO:0000259" key="1">
    <source>
        <dbReference type="Pfam" id="PF01266"/>
    </source>
</evidence>
<dbReference type="InterPro" id="IPR006076">
    <property type="entry name" value="FAD-dep_OxRdtase"/>
</dbReference>
<gene>
    <name evidence="2" type="ORF">DI626_10630</name>
</gene>
<feature type="non-terminal residue" evidence="2">
    <location>
        <position position="1"/>
    </location>
</feature>
<protein>
    <submittedName>
        <fullName evidence="2">FAD-dependent oxidoreductase</fullName>
    </submittedName>
</protein>
<name>A0A2W4ZNP8_9BACT</name>
<proteinExistence type="predicted"/>
<sequence>TIDGKMIFGGEDEEFSDAEKRDALIPKKMRKLEKKLKKVLPDYDFEIEHQWAGSFGSSTTGLPSIGRVPGFKNLYSVMAYGGNGITFSRIAAELITADITGYRHPDRDLFNFTDR</sequence>
<feature type="domain" description="FAD dependent oxidoreductase" evidence="1">
    <location>
        <begin position="2"/>
        <end position="96"/>
    </location>
</feature>
<dbReference type="InterPro" id="IPR036188">
    <property type="entry name" value="FAD/NAD-bd_sf"/>
</dbReference>
<comment type="caution">
    <text evidence="2">The sequence shown here is derived from an EMBL/GenBank/DDBJ whole genome shotgun (WGS) entry which is preliminary data.</text>
</comment>
<dbReference type="EMBL" id="QFNK01000293">
    <property type="protein sequence ID" value="PZO81729.1"/>
    <property type="molecule type" value="Genomic_DNA"/>
</dbReference>
<evidence type="ECO:0000313" key="2">
    <source>
        <dbReference type="EMBL" id="PZO81729.1"/>
    </source>
</evidence>
<dbReference type="AlphaFoldDB" id="A0A2W4ZNP8"/>
<dbReference type="Gene3D" id="3.50.50.60">
    <property type="entry name" value="FAD/NAD(P)-binding domain"/>
    <property type="match status" value="1"/>
</dbReference>
<reference evidence="2 3" key="1">
    <citation type="submission" date="2017-08" db="EMBL/GenBank/DDBJ databases">
        <title>Infants hospitalized years apart are colonized by the same room-sourced microbial strains.</title>
        <authorList>
            <person name="Brooks B."/>
            <person name="Olm M.R."/>
            <person name="Firek B.A."/>
            <person name="Baker R."/>
            <person name="Thomas B.C."/>
            <person name="Morowitz M.J."/>
            <person name="Banfield J.F."/>
        </authorList>
    </citation>
    <scope>NUCLEOTIDE SEQUENCE [LARGE SCALE GENOMIC DNA]</scope>
    <source>
        <strain evidence="2">S2_018_000_R2_104</strain>
    </source>
</reference>
<dbReference type="Gene3D" id="3.30.9.10">
    <property type="entry name" value="D-Amino Acid Oxidase, subunit A, domain 2"/>
    <property type="match status" value="1"/>
</dbReference>
<dbReference type="Pfam" id="PF01266">
    <property type="entry name" value="DAO"/>
    <property type="match status" value="1"/>
</dbReference>
<evidence type="ECO:0000313" key="3">
    <source>
        <dbReference type="Proteomes" id="UP000249557"/>
    </source>
</evidence>
<organism evidence="2 3">
    <name type="scientific">Micavibrio aeruginosavorus</name>
    <dbReference type="NCBI Taxonomy" id="349221"/>
    <lineage>
        <taxon>Bacteria</taxon>
        <taxon>Pseudomonadati</taxon>
        <taxon>Bdellovibrionota</taxon>
        <taxon>Bdellovibrionia</taxon>
        <taxon>Bdellovibrionales</taxon>
        <taxon>Pseudobdellovibrionaceae</taxon>
        <taxon>Micavibrio</taxon>
    </lineage>
</organism>
<accession>A0A2W4ZNP8</accession>